<name>A0AAD7BVI3_MYCRO</name>
<protein>
    <submittedName>
        <fullName evidence="1">Uncharacterized protein</fullName>
    </submittedName>
</protein>
<proteinExistence type="predicted"/>
<organism evidence="1 2">
    <name type="scientific">Mycena rosella</name>
    <name type="common">Pink bonnet</name>
    <name type="synonym">Agaricus rosellus</name>
    <dbReference type="NCBI Taxonomy" id="1033263"/>
    <lineage>
        <taxon>Eukaryota</taxon>
        <taxon>Fungi</taxon>
        <taxon>Dikarya</taxon>
        <taxon>Basidiomycota</taxon>
        <taxon>Agaricomycotina</taxon>
        <taxon>Agaricomycetes</taxon>
        <taxon>Agaricomycetidae</taxon>
        <taxon>Agaricales</taxon>
        <taxon>Marasmiineae</taxon>
        <taxon>Mycenaceae</taxon>
        <taxon>Mycena</taxon>
    </lineage>
</organism>
<gene>
    <name evidence="1" type="ORF">B0H17DRAFT_1150198</name>
</gene>
<keyword evidence="2" id="KW-1185">Reference proteome</keyword>
<dbReference type="AlphaFoldDB" id="A0AAD7BVI3"/>
<sequence length="604" mass="66005">MPYGWGCLPLTLRARRSPAILPVAMPLIYEPGTNVGRLGGARWYICAPYSLADFCSPPVSLGNPVLRSVLRHPPRQGFSHHRRQPKALFVRPRSCLQFSARYEDETNGVCPGYAPYRLRISGISSSLPPLNLQRSRSTSRAWRVIYAVRSGADDWCSLLVKFGMRNDTQHPSASPRVPDVHYLTSPAGPMSPAPMHYPDIFTSLLFKLPPHTVPPFPGPSSSIRPALTRLNRSRPHLVRASCPTGCLALNSGLRADVFLIQKRKLSSARGGSSSYNGIVLWQSPPVRLGARPLTNDICFCFSSLSGRINPADTLPNDALVAALANQPMLERRRIVHLLRSFSGDSILFATELERDSVAHAYGGSQATLGLPIAGFNLGPSHTKVRPFTSGPSLVSYGLTLFGALWGKINGVIPLAFRIPGTGIWEGGQVAQAATTCRYSGPSHGQFFIVRTGSKCFIQSDPLCLLSGNVNKGIGRGVPRTTEPGPPRLHVELCTRLSLGKGLNFGEVGLTVGGSDYRRRLGRRCSGRLFQREDIWRRPESNGRTRISALPAVIVSQSKIVRIRVFRSRGKKLPDPKAIGAFRAQQEMHSAHHWVLPGPRDILAG</sequence>
<dbReference type="Proteomes" id="UP001221757">
    <property type="component" value="Unassembled WGS sequence"/>
</dbReference>
<reference evidence="1" key="1">
    <citation type="submission" date="2023-03" db="EMBL/GenBank/DDBJ databases">
        <title>Massive genome expansion in bonnet fungi (Mycena s.s.) driven by repeated elements and novel gene families across ecological guilds.</title>
        <authorList>
            <consortium name="Lawrence Berkeley National Laboratory"/>
            <person name="Harder C.B."/>
            <person name="Miyauchi S."/>
            <person name="Viragh M."/>
            <person name="Kuo A."/>
            <person name="Thoen E."/>
            <person name="Andreopoulos B."/>
            <person name="Lu D."/>
            <person name="Skrede I."/>
            <person name="Drula E."/>
            <person name="Henrissat B."/>
            <person name="Morin E."/>
            <person name="Kohler A."/>
            <person name="Barry K."/>
            <person name="LaButti K."/>
            <person name="Morin E."/>
            <person name="Salamov A."/>
            <person name="Lipzen A."/>
            <person name="Mereny Z."/>
            <person name="Hegedus B."/>
            <person name="Baldrian P."/>
            <person name="Stursova M."/>
            <person name="Weitz H."/>
            <person name="Taylor A."/>
            <person name="Grigoriev I.V."/>
            <person name="Nagy L.G."/>
            <person name="Martin F."/>
            <person name="Kauserud H."/>
        </authorList>
    </citation>
    <scope>NUCLEOTIDE SEQUENCE</scope>
    <source>
        <strain evidence="1">CBHHK067</strain>
    </source>
</reference>
<dbReference type="EMBL" id="JARKIE010000510">
    <property type="protein sequence ID" value="KAJ7631742.1"/>
    <property type="molecule type" value="Genomic_DNA"/>
</dbReference>
<accession>A0AAD7BVI3</accession>
<evidence type="ECO:0000313" key="2">
    <source>
        <dbReference type="Proteomes" id="UP001221757"/>
    </source>
</evidence>
<evidence type="ECO:0000313" key="1">
    <source>
        <dbReference type="EMBL" id="KAJ7631742.1"/>
    </source>
</evidence>
<comment type="caution">
    <text evidence="1">The sequence shown here is derived from an EMBL/GenBank/DDBJ whole genome shotgun (WGS) entry which is preliminary data.</text>
</comment>